<dbReference type="Pfam" id="PF03323">
    <property type="entry name" value="GerA"/>
    <property type="match status" value="1"/>
</dbReference>
<sequence length="511" mass="58171">MSEVTPNKNSLNEKFKLTPCLKDNIDLFKYIFKNDNTVIYRYFENKTSTINYCLIFINGMVSRDVINENVILPLINYDIKSKLENTNTIDILMKKVLLVDELIKLSDIDEIITKLVYGDSLLLVEGYSEALILNTKGWEKKSIFEPKSEAVVRGPREAFTESIITNISLIRRRIKSHELKVKFREIGYTTKTSVCICYVEGIAQDNIINELEKRLDEIDIDGVLDSGYIEEFVSDEPFSPFKTIGSTERPDTAAGKLLEGRIVIICDGTPIVLTLPFLFVEYFQINEDYYNNFIYASFNRLIRIIGFFLATSVPAIYVALTTYHQELIPTPLLLSIYNSREGVPFPTFLEALLMLLTFEILREAGIRLPKHIGQAVSIVGALVLGEAAVAASLISAPMVIVTAITGISSFLLPKMLGGLIIVRVIFLFLSSFLGLYGYIFGLIGLFIHLLSMKSFGVYYMLYLDSFTKENIQDIGIRVPWWYMKYRTKIVAKNPFRSTKNYDISKRIKTKE</sequence>
<dbReference type="InterPro" id="IPR050768">
    <property type="entry name" value="UPF0353/GerABKA_families"/>
</dbReference>
<evidence type="ECO:0000256" key="1">
    <source>
        <dbReference type="ARBA" id="ARBA00005278"/>
    </source>
</evidence>
<accession>A0A9J6P3Z5</accession>
<dbReference type="InterPro" id="IPR004995">
    <property type="entry name" value="Spore_Ger"/>
</dbReference>
<feature type="transmembrane region" description="Helical" evidence="3">
    <location>
        <begin position="373"/>
        <end position="400"/>
    </location>
</feature>
<name>A0A9J6P3Z5_9CLOT</name>
<dbReference type="GO" id="GO:0009847">
    <property type="term" value="P:spore germination"/>
    <property type="evidence" value="ECO:0007669"/>
    <property type="project" value="InterPro"/>
</dbReference>
<dbReference type="Proteomes" id="UP001056429">
    <property type="component" value="Unassembled WGS sequence"/>
</dbReference>
<organism evidence="4 5">
    <name type="scientific">Oceanirhabdus seepicola</name>
    <dbReference type="NCBI Taxonomy" id="2828781"/>
    <lineage>
        <taxon>Bacteria</taxon>
        <taxon>Bacillati</taxon>
        <taxon>Bacillota</taxon>
        <taxon>Clostridia</taxon>
        <taxon>Eubacteriales</taxon>
        <taxon>Clostridiaceae</taxon>
        <taxon>Oceanirhabdus</taxon>
    </lineage>
</organism>
<dbReference type="GO" id="GO:0016020">
    <property type="term" value="C:membrane"/>
    <property type="evidence" value="ECO:0007669"/>
    <property type="project" value="InterPro"/>
</dbReference>
<dbReference type="PANTHER" id="PTHR22550">
    <property type="entry name" value="SPORE GERMINATION PROTEIN"/>
    <property type="match status" value="1"/>
</dbReference>
<evidence type="ECO:0000256" key="2">
    <source>
        <dbReference type="ARBA" id="ARBA00023136"/>
    </source>
</evidence>
<comment type="similarity">
    <text evidence="1">Belongs to the GerABKA family.</text>
</comment>
<keyword evidence="3" id="KW-0812">Transmembrane</keyword>
<keyword evidence="3" id="KW-1133">Transmembrane helix</keyword>
<reference evidence="4" key="1">
    <citation type="journal article" date="2021" name="mSystems">
        <title>Bacteria and Archaea Synergistically Convert Glycine Betaine to Biogenic Methane in the Formosa Cold Seep of the South China Sea.</title>
        <authorList>
            <person name="Li L."/>
            <person name="Zhang W."/>
            <person name="Zhang S."/>
            <person name="Song L."/>
            <person name="Sun Q."/>
            <person name="Zhang H."/>
            <person name="Xiang H."/>
            <person name="Dong X."/>
        </authorList>
    </citation>
    <scope>NUCLEOTIDE SEQUENCE</scope>
    <source>
        <strain evidence="4">ZWT</strain>
    </source>
</reference>
<evidence type="ECO:0000256" key="3">
    <source>
        <dbReference type="SAM" id="Phobius"/>
    </source>
</evidence>
<feature type="transmembrane region" description="Helical" evidence="3">
    <location>
        <begin position="343"/>
        <end position="361"/>
    </location>
</feature>
<dbReference type="EMBL" id="JAGSOJ010000003">
    <property type="protein sequence ID" value="MCM1991423.1"/>
    <property type="molecule type" value="Genomic_DNA"/>
</dbReference>
<feature type="transmembrane region" description="Helical" evidence="3">
    <location>
        <begin position="262"/>
        <end position="280"/>
    </location>
</feature>
<dbReference type="PIRSF" id="PIRSF005690">
    <property type="entry name" value="GerBA"/>
    <property type="match status" value="1"/>
</dbReference>
<feature type="transmembrane region" description="Helical" evidence="3">
    <location>
        <begin position="420"/>
        <end position="450"/>
    </location>
</feature>
<comment type="caution">
    <text evidence="4">The sequence shown here is derived from an EMBL/GenBank/DDBJ whole genome shotgun (WGS) entry which is preliminary data.</text>
</comment>
<keyword evidence="2 3" id="KW-0472">Membrane</keyword>
<proteinExistence type="inferred from homology"/>
<evidence type="ECO:0000313" key="4">
    <source>
        <dbReference type="EMBL" id="MCM1991423.1"/>
    </source>
</evidence>
<protein>
    <submittedName>
        <fullName evidence="4">Spore germination protein</fullName>
    </submittedName>
</protein>
<dbReference type="PANTHER" id="PTHR22550:SF5">
    <property type="entry name" value="LEUCINE ZIPPER PROTEIN 4"/>
    <property type="match status" value="1"/>
</dbReference>
<keyword evidence="5" id="KW-1185">Reference proteome</keyword>
<evidence type="ECO:0000313" key="5">
    <source>
        <dbReference type="Proteomes" id="UP001056429"/>
    </source>
</evidence>
<gene>
    <name evidence="4" type="ORF">KDK92_16940</name>
</gene>
<reference evidence="4" key="2">
    <citation type="submission" date="2021-04" db="EMBL/GenBank/DDBJ databases">
        <authorList>
            <person name="Dong X."/>
        </authorList>
    </citation>
    <scope>NUCLEOTIDE SEQUENCE</scope>
    <source>
        <strain evidence="4">ZWT</strain>
    </source>
</reference>
<feature type="transmembrane region" description="Helical" evidence="3">
    <location>
        <begin position="301"/>
        <end position="323"/>
    </location>
</feature>
<dbReference type="AlphaFoldDB" id="A0A9J6P3Z5"/>
<dbReference type="RefSeq" id="WP_250860525.1">
    <property type="nucleotide sequence ID" value="NZ_JAGSOJ010000003.1"/>
</dbReference>